<evidence type="ECO:0000256" key="1">
    <source>
        <dbReference type="ARBA" id="ARBA00004278"/>
    </source>
</evidence>
<evidence type="ECO:0000313" key="21">
    <source>
        <dbReference type="EMBL" id="KAK5600372.1"/>
    </source>
</evidence>
<evidence type="ECO:0000256" key="12">
    <source>
        <dbReference type="ARBA" id="ARBA00054848"/>
    </source>
</evidence>
<keyword evidence="7" id="KW-0479">Metal-binding</keyword>
<dbReference type="PROSITE" id="PS00479">
    <property type="entry name" value="ZF_DAG_PE_1"/>
    <property type="match status" value="1"/>
</dbReference>
<dbReference type="PANTHER" id="PTHR15135:SF5">
    <property type="entry name" value="SH3 AND CYSTEINE-RICH DOMAIN-CONTAINING PROTEIN 2"/>
    <property type="match status" value="1"/>
</dbReference>
<evidence type="ECO:0000256" key="9">
    <source>
        <dbReference type="ARBA" id="ARBA00022771"/>
    </source>
</evidence>
<dbReference type="GO" id="GO:0005829">
    <property type="term" value="C:cytosol"/>
    <property type="evidence" value="ECO:0007669"/>
    <property type="project" value="UniProtKB-SubCell"/>
</dbReference>
<keyword evidence="8" id="KW-0677">Repeat</keyword>
<dbReference type="Pfam" id="PF16664">
    <property type="entry name" value="STAC2_u1"/>
    <property type="match status" value="1"/>
</dbReference>
<evidence type="ECO:0000256" key="2">
    <source>
        <dbReference type="ARBA" id="ARBA00004514"/>
    </source>
</evidence>
<reference evidence="21 22" key="1">
    <citation type="submission" date="2021-06" db="EMBL/GenBank/DDBJ databases">
        <authorList>
            <person name="Palmer J.M."/>
        </authorList>
    </citation>
    <scope>NUCLEOTIDE SEQUENCE [LARGE SCALE GENOMIC DNA]</scope>
    <source>
        <strain evidence="21 22">MEX-2019</strain>
        <tissue evidence="21">Muscle</tissue>
    </source>
</reference>
<feature type="region of interest" description="Disordered" evidence="18">
    <location>
        <begin position="265"/>
        <end position="293"/>
    </location>
</feature>
<keyword evidence="11" id="KW-0472">Membrane</keyword>
<sequence>MTEISEKESEPQNRDLNRQGTTVSGQPESKLQRLKRSLSLKSVMRSKSVDNFFQRSNGESRLASAIITVPPPPSSPPPFSESPLAYERSPSLSPSVSPNPSLSSHSPSISPSLSRTSKSLSKSQTQPVQPVKTHCFQDHVFRRPTSCQRCKHMIQGNSKQGLRCKACKLAAHLWCSSELSQQACNGKSGAFKRNFSSPLLTIDPLSIVKEAPAAQERDNVIVDPVYEALRYGTSLAQMSRSSFGSISESPCHEVETLQGKLENQPIAEEENIPGMLTPPESEKADSEDRVSLKTPKRVEVHSIHTYIALYKFLPQEKNDLELQPGDRIQVTDDSNEDWWKGKSRDMVGFFPANFVQRVRPGERVWKVTAAFHGNRDKGQMTVKENQICIGKNEDIDGFLRLTSGKKRGLVPVMFLLEI</sequence>
<dbReference type="FunFam" id="2.30.30.40:FF:000073">
    <property type="entry name" value="SH3 and cysteine-rich domain-containing protein 2"/>
    <property type="match status" value="1"/>
</dbReference>
<keyword evidence="3 17" id="KW-0728">SH3 domain</keyword>
<evidence type="ECO:0000256" key="17">
    <source>
        <dbReference type="PROSITE-ProRule" id="PRU00192"/>
    </source>
</evidence>
<dbReference type="GO" id="GO:0003009">
    <property type="term" value="P:skeletal muscle contraction"/>
    <property type="evidence" value="ECO:0007669"/>
    <property type="project" value="TreeGrafter"/>
</dbReference>
<keyword evidence="5" id="KW-0963">Cytoplasm</keyword>
<protein>
    <recommendedName>
        <fullName evidence="14">SH3 and cysteine-rich domain-containing protein 2</fullName>
    </recommendedName>
    <alternativeName>
        <fullName evidence="16">24b2/STAC2</fullName>
    </alternativeName>
    <alternativeName>
        <fullName evidence="15">Src homology 3 and cysteine-rich domain-containing protein 2</fullName>
    </alternativeName>
</protein>
<evidence type="ECO:0000256" key="5">
    <source>
        <dbReference type="ARBA" id="ARBA00022490"/>
    </source>
</evidence>
<dbReference type="GO" id="GO:0009898">
    <property type="term" value="C:cytoplasmic side of plasma membrane"/>
    <property type="evidence" value="ECO:0007669"/>
    <property type="project" value="UniProtKB-ARBA"/>
</dbReference>
<evidence type="ECO:0000256" key="16">
    <source>
        <dbReference type="ARBA" id="ARBA00082110"/>
    </source>
</evidence>
<dbReference type="InterPro" id="IPR039688">
    <property type="entry name" value="STAC1/2/3"/>
</dbReference>
<comment type="caution">
    <text evidence="21">The sequence shown here is derived from an EMBL/GenBank/DDBJ whole genome shotgun (WGS) entry which is preliminary data.</text>
</comment>
<dbReference type="Gene3D" id="2.30.30.40">
    <property type="entry name" value="SH3 Domains"/>
    <property type="match status" value="1"/>
</dbReference>
<evidence type="ECO:0000259" key="20">
    <source>
        <dbReference type="PROSITE" id="PS50081"/>
    </source>
</evidence>
<name>A0AAV9QUC0_9TELE</name>
<dbReference type="FunFam" id="3.30.60.20:FF:000022">
    <property type="entry name" value="SH3 and cysteine-rich domain-containing protein 3 isoform 2"/>
    <property type="match status" value="1"/>
</dbReference>
<keyword evidence="22" id="KW-1185">Reference proteome</keyword>
<feature type="domain" description="Phorbol-ester/DAG-type" evidence="20">
    <location>
        <begin position="133"/>
        <end position="184"/>
    </location>
</feature>
<feature type="compositionally biased region" description="Low complexity" evidence="18">
    <location>
        <begin position="89"/>
        <end position="123"/>
    </location>
</feature>
<comment type="subcellular location">
    <subcellularLocation>
        <location evidence="1">Cell membrane</location>
        <location evidence="1">Sarcolemma</location>
        <topology evidence="1">Peripheral membrane protein</topology>
        <orientation evidence="1">Cytoplasmic side</orientation>
    </subcellularLocation>
    <subcellularLocation>
        <location evidence="2">Cytoplasm</location>
        <location evidence="2">Cytosol</location>
    </subcellularLocation>
</comment>
<dbReference type="GO" id="GO:0008270">
    <property type="term" value="F:zinc ion binding"/>
    <property type="evidence" value="ECO:0007669"/>
    <property type="project" value="UniProtKB-KW"/>
</dbReference>
<feature type="region of interest" description="Disordered" evidence="18">
    <location>
        <begin position="63"/>
        <end position="129"/>
    </location>
</feature>
<dbReference type="InterPro" id="IPR036028">
    <property type="entry name" value="SH3-like_dom_sf"/>
</dbReference>
<dbReference type="GO" id="GO:1903078">
    <property type="term" value="P:positive regulation of protein localization to plasma membrane"/>
    <property type="evidence" value="ECO:0007669"/>
    <property type="project" value="TreeGrafter"/>
</dbReference>
<evidence type="ECO:0000313" key="22">
    <source>
        <dbReference type="Proteomes" id="UP001311232"/>
    </source>
</evidence>
<dbReference type="AlphaFoldDB" id="A0AAV9QUC0"/>
<dbReference type="Pfam" id="PF00018">
    <property type="entry name" value="SH3_1"/>
    <property type="match status" value="1"/>
</dbReference>
<comment type="subunit">
    <text evidence="13">Interacts (via SH3 domains) with CACNA1S. Interacts (via SH3 domains) with CACNA1C. Has much lower affinity for CACNA1C than for CACNA1S.</text>
</comment>
<keyword evidence="10" id="KW-0862">Zinc</keyword>
<evidence type="ECO:0000256" key="4">
    <source>
        <dbReference type="ARBA" id="ARBA00022475"/>
    </source>
</evidence>
<feature type="compositionally biased region" description="Pro residues" evidence="18">
    <location>
        <begin position="69"/>
        <end position="80"/>
    </location>
</feature>
<dbReference type="SMART" id="SM00109">
    <property type="entry name" value="C1"/>
    <property type="match status" value="1"/>
</dbReference>
<evidence type="ECO:0000256" key="7">
    <source>
        <dbReference type="ARBA" id="ARBA00022723"/>
    </source>
</evidence>
<dbReference type="SMART" id="SM00326">
    <property type="entry name" value="SH3"/>
    <property type="match status" value="2"/>
</dbReference>
<dbReference type="PANTHER" id="PTHR15135">
    <property type="entry name" value="STAC"/>
    <property type="match status" value="1"/>
</dbReference>
<dbReference type="InterPro" id="IPR002219">
    <property type="entry name" value="PKC_DAG/PE"/>
</dbReference>
<evidence type="ECO:0000256" key="15">
    <source>
        <dbReference type="ARBA" id="ARBA00080966"/>
    </source>
</evidence>
<organism evidence="21 22">
    <name type="scientific">Crenichthys baileyi</name>
    <name type="common">White River springfish</name>
    <dbReference type="NCBI Taxonomy" id="28760"/>
    <lineage>
        <taxon>Eukaryota</taxon>
        <taxon>Metazoa</taxon>
        <taxon>Chordata</taxon>
        <taxon>Craniata</taxon>
        <taxon>Vertebrata</taxon>
        <taxon>Euteleostomi</taxon>
        <taxon>Actinopterygii</taxon>
        <taxon>Neopterygii</taxon>
        <taxon>Teleostei</taxon>
        <taxon>Neoteleostei</taxon>
        <taxon>Acanthomorphata</taxon>
        <taxon>Ovalentaria</taxon>
        <taxon>Atherinomorphae</taxon>
        <taxon>Cyprinodontiformes</taxon>
        <taxon>Goodeidae</taxon>
        <taxon>Crenichthys</taxon>
    </lineage>
</organism>
<keyword evidence="9" id="KW-0863">Zinc-finger</keyword>
<gene>
    <name evidence="21" type="ORF">CRENBAI_025255</name>
</gene>
<keyword evidence="4" id="KW-1003">Cell membrane</keyword>
<dbReference type="PROSITE" id="PS50081">
    <property type="entry name" value="ZF_DAG_PE_2"/>
    <property type="match status" value="1"/>
</dbReference>
<dbReference type="Proteomes" id="UP001311232">
    <property type="component" value="Unassembled WGS sequence"/>
</dbReference>
<dbReference type="GO" id="GO:0042383">
    <property type="term" value="C:sarcolemma"/>
    <property type="evidence" value="ECO:0007669"/>
    <property type="project" value="UniProtKB-SubCell"/>
</dbReference>
<evidence type="ECO:0000256" key="3">
    <source>
        <dbReference type="ARBA" id="ARBA00022443"/>
    </source>
</evidence>
<dbReference type="Pfam" id="PF00130">
    <property type="entry name" value="C1_1"/>
    <property type="match status" value="1"/>
</dbReference>
<dbReference type="EMBL" id="JAHHUM010002889">
    <property type="protein sequence ID" value="KAK5600372.1"/>
    <property type="molecule type" value="Genomic_DNA"/>
</dbReference>
<evidence type="ECO:0000256" key="11">
    <source>
        <dbReference type="ARBA" id="ARBA00023136"/>
    </source>
</evidence>
<evidence type="ECO:0000256" key="8">
    <source>
        <dbReference type="ARBA" id="ARBA00022737"/>
    </source>
</evidence>
<evidence type="ECO:0000256" key="14">
    <source>
        <dbReference type="ARBA" id="ARBA00070051"/>
    </source>
</evidence>
<accession>A0AAV9QUC0</accession>
<feature type="domain" description="SH3" evidence="19">
    <location>
        <begin position="301"/>
        <end position="360"/>
    </location>
</feature>
<feature type="region of interest" description="Disordered" evidence="18">
    <location>
        <begin position="1"/>
        <end position="36"/>
    </location>
</feature>
<proteinExistence type="predicted"/>
<dbReference type="PRINTS" id="PR00452">
    <property type="entry name" value="SH3DOMAIN"/>
</dbReference>
<dbReference type="PROSITE" id="PS50002">
    <property type="entry name" value="SH3"/>
    <property type="match status" value="1"/>
</dbReference>
<dbReference type="InterPro" id="IPR046349">
    <property type="entry name" value="C1-like_sf"/>
</dbReference>
<comment type="function">
    <text evidence="12">Plays a redundant role in promoting the expression of calcium channel CACNA1S at the cell membrane, and thereby contributes to increased channel activity. Slows down the inactivation rate of the calcium channel CACNA1C.</text>
</comment>
<evidence type="ECO:0000259" key="19">
    <source>
        <dbReference type="PROSITE" id="PS50002"/>
    </source>
</evidence>
<evidence type="ECO:0000256" key="18">
    <source>
        <dbReference type="SAM" id="MobiDB-lite"/>
    </source>
</evidence>
<dbReference type="SUPFAM" id="SSF57889">
    <property type="entry name" value="Cysteine-rich domain"/>
    <property type="match status" value="1"/>
</dbReference>
<evidence type="ECO:0000256" key="13">
    <source>
        <dbReference type="ARBA" id="ARBA00065718"/>
    </source>
</evidence>
<feature type="compositionally biased region" description="Basic and acidic residues" evidence="18">
    <location>
        <begin position="1"/>
        <end position="17"/>
    </location>
</feature>
<dbReference type="PRINTS" id="PR00499">
    <property type="entry name" value="P67PHOX"/>
</dbReference>
<evidence type="ECO:0000256" key="10">
    <source>
        <dbReference type="ARBA" id="ARBA00022833"/>
    </source>
</evidence>
<keyword evidence="6" id="KW-0597">Phosphoprotein</keyword>
<feature type="compositionally biased region" description="Basic and acidic residues" evidence="18">
    <location>
        <begin position="280"/>
        <end position="293"/>
    </location>
</feature>
<evidence type="ECO:0000256" key="6">
    <source>
        <dbReference type="ARBA" id="ARBA00022553"/>
    </source>
</evidence>
<dbReference type="InterPro" id="IPR001452">
    <property type="entry name" value="SH3_domain"/>
</dbReference>
<dbReference type="SUPFAM" id="SSF50044">
    <property type="entry name" value="SH3-domain"/>
    <property type="match status" value="1"/>
</dbReference>
<feature type="compositionally biased region" description="Polar residues" evidence="18">
    <location>
        <begin position="18"/>
        <end position="27"/>
    </location>
</feature>
<dbReference type="Gene3D" id="3.30.60.20">
    <property type="match status" value="1"/>
</dbReference>